<proteinExistence type="inferred from homology"/>
<feature type="domain" description="NAD-dependent epimerase/dehydratase" evidence="2">
    <location>
        <begin position="3"/>
        <end position="284"/>
    </location>
</feature>
<dbReference type="STRING" id="35743.SAMN04487937_2184"/>
<gene>
    <name evidence="3" type="ORF">SAMN04487937_2184</name>
</gene>
<evidence type="ECO:0000313" key="3">
    <source>
        <dbReference type="EMBL" id="SFR47222.1"/>
    </source>
</evidence>
<accession>A0A1I6GYC7</accession>
<dbReference type="InterPro" id="IPR001509">
    <property type="entry name" value="Epimerase_deHydtase"/>
</dbReference>
<dbReference type="OrthoDB" id="4907at2157"/>
<dbReference type="Pfam" id="PF01370">
    <property type="entry name" value="Epimerase"/>
    <property type="match status" value="1"/>
</dbReference>
<dbReference type="PANTHER" id="PTHR43000">
    <property type="entry name" value="DTDP-D-GLUCOSE 4,6-DEHYDRATASE-RELATED"/>
    <property type="match status" value="1"/>
</dbReference>
<dbReference type="EMBL" id="FOYN01000003">
    <property type="protein sequence ID" value="SFR47222.1"/>
    <property type="molecule type" value="Genomic_DNA"/>
</dbReference>
<evidence type="ECO:0000259" key="2">
    <source>
        <dbReference type="Pfam" id="PF01370"/>
    </source>
</evidence>
<sequence length="382" mass="42762">MTVLLTGADGYLGWPTALRLADRLDERIVCVDDFSRRDWVSESGSVSATRIEDPEARFERVENLSLVEGDLADRDFVLQLLATHEPDTVLHAAAQPSAPYSSINGERALYTQRNNVSMTLNLLHGLHETGLSDTHFIETTTTGIYGAPHFPIPEGGLEVDRKGGSDEVPFPAMGGSWYHQTKSFDAANMRLAESQFDFPMSEVRTAIVYGTETEETREHESPTRFDFDYYFGTVVNRFCAQAVAGYPITVYGKGEQRKPMVSLEDAVESLVRLVEQGHSGDDGIDVYNQVTRPIAIVELAETIAEVGAEFDLDAEVKHYENPREEDEEHKMEMENERFLELVGGQRQELESGIRDVLGTLVEERERIAAHEDRFLPGVLTDE</sequence>
<dbReference type="AlphaFoldDB" id="A0A1I6GYC7"/>
<reference evidence="4" key="1">
    <citation type="submission" date="2016-10" db="EMBL/GenBank/DDBJ databases">
        <authorList>
            <person name="Varghese N."/>
            <person name="Submissions S."/>
        </authorList>
    </citation>
    <scope>NUCLEOTIDE SEQUENCE [LARGE SCALE GENOMIC DNA]</scope>
    <source>
        <strain evidence="4">RD 26</strain>
    </source>
</reference>
<dbReference type="Proteomes" id="UP000198932">
    <property type="component" value="Unassembled WGS sequence"/>
</dbReference>
<evidence type="ECO:0000256" key="1">
    <source>
        <dbReference type="ARBA" id="ARBA00007637"/>
    </source>
</evidence>
<dbReference type="Gene3D" id="3.40.50.720">
    <property type="entry name" value="NAD(P)-binding Rossmann-like Domain"/>
    <property type="match status" value="1"/>
</dbReference>
<name>A0A1I6GYC7_HALSD</name>
<comment type="similarity">
    <text evidence="1">Belongs to the NAD(P)-dependent epimerase/dehydratase family.</text>
</comment>
<organism evidence="3 4">
    <name type="scientific">Halorubrum sodomense</name>
    <dbReference type="NCBI Taxonomy" id="35743"/>
    <lineage>
        <taxon>Archaea</taxon>
        <taxon>Methanobacteriati</taxon>
        <taxon>Methanobacteriota</taxon>
        <taxon>Stenosarchaea group</taxon>
        <taxon>Halobacteria</taxon>
        <taxon>Halobacteriales</taxon>
        <taxon>Haloferacaceae</taxon>
        <taxon>Halorubrum</taxon>
    </lineage>
</organism>
<keyword evidence="4" id="KW-1185">Reference proteome</keyword>
<protein>
    <submittedName>
        <fullName evidence="3">Nucleoside-diphosphate-sugar epimerase</fullName>
    </submittedName>
</protein>
<dbReference type="InterPro" id="IPR036291">
    <property type="entry name" value="NAD(P)-bd_dom_sf"/>
</dbReference>
<dbReference type="RefSeq" id="WP_092921887.1">
    <property type="nucleotide sequence ID" value="NZ_FOYN01000003.1"/>
</dbReference>
<dbReference type="Gene3D" id="3.90.25.10">
    <property type="entry name" value="UDP-galactose 4-epimerase, domain 1"/>
    <property type="match status" value="1"/>
</dbReference>
<dbReference type="SUPFAM" id="SSF51735">
    <property type="entry name" value="NAD(P)-binding Rossmann-fold domains"/>
    <property type="match status" value="1"/>
</dbReference>
<evidence type="ECO:0000313" key="4">
    <source>
        <dbReference type="Proteomes" id="UP000198932"/>
    </source>
</evidence>